<organism evidence="2 3">
    <name type="scientific">Trifolium medium</name>
    <dbReference type="NCBI Taxonomy" id="97028"/>
    <lineage>
        <taxon>Eukaryota</taxon>
        <taxon>Viridiplantae</taxon>
        <taxon>Streptophyta</taxon>
        <taxon>Embryophyta</taxon>
        <taxon>Tracheophyta</taxon>
        <taxon>Spermatophyta</taxon>
        <taxon>Magnoliopsida</taxon>
        <taxon>eudicotyledons</taxon>
        <taxon>Gunneridae</taxon>
        <taxon>Pentapetalae</taxon>
        <taxon>rosids</taxon>
        <taxon>fabids</taxon>
        <taxon>Fabales</taxon>
        <taxon>Fabaceae</taxon>
        <taxon>Papilionoideae</taxon>
        <taxon>50 kb inversion clade</taxon>
        <taxon>NPAAA clade</taxon>
        <taxon>Hologalegina</taxon>
        <taxon>IRL clade</taxon>
        <taxon>Trifolieae</taxon>
        <taxon>Trifolium</taxon>
    </lineage>
</organism>
<sequence length="136" mass="15446">MIRPDLSIHLLADPYCEVYKFKSLVESDGELLLVDRYKSGGLRIDVFRLDEKEKKWVKLTNLGDKVLFLGHGCCFSASASDLGVANGNCVIFNDDSTDCELGVYHLDQGQVSPLSEYPDYFKLFWPPPEWILELHS</sequence>
<accession>A0A392MTL0</accession>
<gene>
    <name evidence="2" type="ORF">A2U01_0011575</name>
</gene>
<evidence type="ECO:0000259" key="1">
    <source>
        <dbReference type="Pfam" id="PF03478"/>
    </source>
</evidence>
<comment type="caution">
    <text evidence="2">The sequence shown here is derived from an EMBL/GenBank/DDBJ whole genome shotgun (WGS) entry which is preliminary data.</text>
</comment>
<feature type="domain" description="KIB1-4 beta-propeller" evidence="1">
    <location>
        <begin position="17"/>
        <end position="104"/>
    </location>
</feature>
<dbReference type="Pfam" id="PF03478">
    <property type="entry name" value="Beta-prop_KIB1-4"/>
    <property type="match status" value="1"/>
</dbReference>
<dbReference type="Proteomes" id="UP000265520">
    <property type="component" value="Unassembled WGS sequence"/>
</dbReference>
<reference evidence="2 3" key="1">
    <citation type="journal article" date="2018" name="Front. Plant Sci.">
        <title>Red Clover (Trifolium pratense) and Zigzag Clover (T. medium) - A Picture of Genomic Similarities and Differences.</title>
        <authorList>
            <person name="Dluhosova J."/>
            <person name="Istvanek J."/>
            <person name="Nedelnik J."/>
            <person name="Repkova J."/>
        </authorList>
    </citation>
    <scope>NUCLEOTIDE SEQUENCE [LARGE SCALE GENOMIC DNA]</scope>
    <source>
        <strain evidence="3">cv. 10/8</strain>
        <tissue evidence="2">Leaf</tissue>
    </source>
</reference>
<evidence type="ECO:0000313" key="3">
    <source>
        <dbReference type="Proteomes" id="UP000265520"/>
    </source>
</evidence>
<name>A0A392MTL0_9FABA</name>
<protein>
    <submittedName>
        <fullName evidence="2">F-box protein</fullName>
    </submittedName>
</protein>
<dbReference type="PANTHER" id="PTHR47123">
    <property type="entry name" value="F-BOX PROTEIN SKIP23"/>
    <property type="match status" value="1"/>
</dbReference>
<proteinExistence type="predicted"/>
<keyword evidence="3" id="KW-1185">Reference proteome</keyword>
<dbReference type="AlphaFoldDB" id="A0A392MTL0"/>
<dbReference type="InterPro" id="IPR051304">
    <property type="entry name" value="SCF_F-box_domain"/>
</dbReference>
<dbReference type="PANTHER" id="PTHR47123:SF15">
    <property type="entry name" value="F-BOX PROTEIN SKIP23"/>
    <property type="match status" value="1"/>
</dbReference>
<evidence type="ECO:0000313" key="2">
    <source>
        <dbReference type="EMBL" id="MCH90653.1"/>
    </source>
</evidence>
<dbReference type="InterPro" id="IPR005174">
    <property type="entry name" value="KIB1-4_b-propeller"/>
</dbReference>
<dbReference type="EMBL" id="LXQA010018782">
    <property type="protein sequence ID" value="MCH90653.1"/>
    <property type="molecule type" value="Genomic_DNA"/>
</dbReference>